<dbReference type="Proteomes" id="UP000265520">
    <property type="component" value="Unassembled WGS sequence"/>
</dbReference>
<comment type="caution">
    <text evidence="1">The sequence shown here is derived from an EMBL/GenBank/DDBJ whole genome shotgun (WGS) entry which is preliminary data.</text>
</comment>
<name>A0A392P887_9FABA</name>
<dbReference type="AlphaFoldDB" id="A0A392P887"/>
<sequence>MATKRELNPRRSLNGKSRRKSLACFREVRIERNMMSPVTEKQRPISEEIAKTSNAGLPSSIGLPSSVVPPGTALAVAKETPATRAATTEQDSDVSFSHSLLSFIRSA</sequence>
<evidence type="ECO:0000313" key="2">
    <source>
        <dbReference type="Proteomes" id="UP000265520"/>
    </source>
</evidence>
<dbReference type="EMBL" id="LXQA010067247">
    <property type="protein sequence ID" value="MCI07952.1"/>
    <property type="molecule type" value="Genomic_DNA"/>
</dbReference>
<protein>
    <submittedName>
        <fullName evidence="1">Uncharacterized protein</fullName>
    </submittedName>
</protein>
<reference evidence="1 2" key="1">
    <citation type="journal article" date="2018" name="Front. Plant Sci.">
        <title>Red Clover (Trifolium pratense) and Zigzag Clover (T. medium) - A Picture of Genomic Similarities and Differences.</title>
        <authorList>
            <person name="Dluhosova J."/>
            <person name="Istvanek J."/>
            <person name="Nedelnik J."/>
            <person name="Repkova J."/>
        </authorList>
    </citation>
    <scope>NUCLEOTIDE SEQUENCE [LARGE SCALE GENOMIC DNA]</scope>
    <source>
        <strain evidence="2">cv. 10/8</strain>
        <tissue evidence="1">Leaf</tissue>
    </source>
</reference>
<feature type="non-terminal residue" evidence="1">
    <location>
        <position position="107"/>
    </location>
</feature>
<accession>A0A392P887</accession>
<evidence type="ECO:0000313" key="1">
    <source>
        <dbReference type="EMBL" id="MCI07952.1"/>
    </source>
</evidence>
<keyword evidence="2" id="KW-1185">Reference proteome</keyword>
<organism evidence="1 2">
    <name type="scientific">Trifolium medium</name>
    <dbReference type="NCBI Taxonomy" id="97028"/>
    <lineage>
        <taxon>Eukaryota</taxon>
        <taxon>Viridiplantae</taxon>
        <taxon>Streptophyta</taxon>
        <taxon>Embryophyta</taxon>
        <taxon>Tracheophyta</taxon>
        <taxon>Spermatophyta</taxon>
        <taxon>Magnoliopsida</taxon>
        <taxon>eudicotyledons</taxon>
        <taxon>Gunneridae</taxon>
        <taxon>Pentapetalae</taxon>
        <taxon>rosids</taxon>
        <taxon>fabids</taxon>
        <taxon>Fabales</taxon>
        <taxon>Fabaceae</taxon>
        <taxon>Papilionoideae</taxon>
        <taxon>50 kb inversion clade</taxon>
        <taxon>NPAAA clade</taxon>
        <taxon>Hologalegina</taxon>
        <taxon>IRL clade</taxon>
        <taxon>Trifolieae</taxon>
        <taxon>Trifolium</taxon>
    </lineage>
</organism>
<proteinExistence type="predicted"/>